<proteinExistence type="predicted"/>
<protein>
    <submittedName>
        <fullName evidence="2">Telomerase Cajal body protein 1</fullName>
    </submittedName>
</protein>
<dbReference type="PANTHER" id="PTHR13211">
    <property type="entry name" value="TELOMERASE CAJAL BODY PROTEIN 1"/>
    <property type="match status" value="1"/>
</dbReference>
<dbReference type="AlphaFoldDB" id="A0A9P5V9V2"/>
<gene>
    <name evidence="2" type="primary">WRAP53</name>
    <name evidence="2" type="ORF">BG015_009385</name>
</gene>
<sequence>MDIDSTQSHVMDQPMDDIPADATIKGQDAFCRTHDQHQDLRAQPDQEAQVAAASQDAWQSQTFQVYECSFDNTSSGSGNSGIVKTFSTGNLFNTTVGESRTQMGIQGDNLKMTNGNENNFFKALKCHNVFMLTLRTKLLNLFLIREHRSDLTDEPKDTQLSPGVLIREGEVIYDMCWYPGMTSADPATCCVLSSSRDHPVHLWDAFTGELRCSYTLVDHCEVNFAPNAFCFNLDGSKYAFITRHDISYLTMTIRANGRHNKPSPVVTANDDKTTPSKNGNGATSSPMGGLTQVQFSPDGVYLYSASRQDPFIRCWDIRNTANVLFRLERPGELTNQRLEFDVSSDGRWLSTGDMNGDISIFELSNPTDPDSERLVKRIHGHDDVISSAAFHPMGLMLATSSGQRKYELFGIDNTTSDSDSDSNSDVESHSKVEQSTTSVQGKDFDPPVIDNSISLWTLPGEYVWYVNGQRWSEPSTQEGVTANGVSEAMTDSTNT</sequence>
<dbReference type="InterPro" id="IPR001680">
    <property type="entry name" value="WD40_rpt"/>
</dbReference>
<dbReference type="SUPFAM" id="SSF50978">
    <property type="entry name" value="WD40 repeat-like"/>
    <property type="match status" value="1"/>
</dbReference>
<dbReference type="Pfam" id="PF00400">
    <property type="entry name" value="WD40"/>
    <property type="match status" value="2"/>
</dbReference>
<organism evidence="2 3">
    <name type="scientific">Linnemannia schmuckeri</name>
    <dbReference type="NCBI Taxonomy" id="64567"/>
    <lineage>
        <taxon>Eukaryota</taxon>
        <taxon>Fungi</taxon>
        <taxon>Fungi incertae sedis</taxon>
        <taxon>Mucoromycota</taxon>
        <taxon>Mortierellomycotina</taxon>
        <taxon>Mortierellomycetes</taxon>
        <taxon>Mortierellales</taxon>
        <taxon>Mortierellaceae</taxon>
        <taxon>Linnemannia</taxon>
    </lineage>
</organism>
<dbReference type="InterPro" id="IPR036322">
    <property type="entry name" value="WD40_repeat_dom_sf"/>
</dbReference>
<dbReference type="InterPro" id="IPR051150">
    <property type="entry name" value="SWT21/TCAB1_mRNA_Telomere"/>
</dbReference>
<feature type="compositionally biased region" description="Polar residues" evidence="1">
    <location>
        <begin position="275"/>
        <end position="290"/>
    </location>
</feature>
<dbReference type="OrthoDB" id="239865at2759"/>
<dbReference type="Proteomes" id="UP000748756">
    <property type="component" value="Unassembled WGS sequence"/>
</dbReference>
<name>A0A9P5V9V2_9FUNG</name>
<feature type="region of interest" description="Disordered" evidence="1">
    <location>
        <begin position="474"/>
        <end position="495"/>
    </location>
</feature>
<evidence type="ECO:0000313" key="2">
    <source>
        <dbReference type="EMBL" id="KAF9148868.1"/>
    </source>
</evidence>
<dbReference type="SMART" id="SM00320">
    <property type="entry name" value="WD40"/>
    <property type="match status" value="4"/>
</dbReference>
<evidence type="ECO:0000313" key="3">
    <source>
        <dbReference type="Proteomes" id="UP000748756"/>
    </source>
</evidence>
<evidence type="ECO:0000256" key="1">
    <source>
        <dbReference type="SAM" id="MobiDB-lite"/>
    </source>
</evidence>
<reference evidence="2" key="1">
    <citation type="journal article" date="2020" name="Fungal Divers.">
        <title>Resolving the Mortierellaceae phylogeny through synthesis of multi-gene phylogenetics and phylogenomics.</title>
        <authorList>
            <person name="Vandepol N."/>
            <person name="Liber J."/>
            <person name="Desiro A."/>
            <person name="Na H."/>
            <person name="Kennedy M."/>
            <person name="Barry K."/>
            <person name="Grigoriev I.V."/>
            <person name="Miller A.N."/>
            <person name="O'Donnell K."/>
            <person name="Stajich J.E."/>
            <person name="Bonito G."/>
        </authorList>
    </citation>
    <scope>NUCLEOTIDE SEQUENCE</scope>
    <source>
        <strain evidence="2">NRRL 6426</strain>
    </source>
</reference>
<comment type="caution">
    <text evidence="2">The sequence shown here is derived from an EMBL/GenBank/DDBJ whole genome shotgun (WGS) entry which is preliminary data.</text>
</comment>
<keyword evidence="3" id="KW-1185">Reference proteome</keyword>
<dbReference type="InterPro" id="IPR015943">
    <property type="entry name" value="WD40/YVTN_repeat-like_dom_sf"/>
</dbReference>
<feature type="region of interest" description="Disordered" evidence="1">
    <location>
        <begin position="259"/>
        <end position="290"/>
    </location>
</feature>
<dbReference type="EMBL" id="JAAAUQ010000602">
    <property type="protein sequence ID" value="KAF9148868.1"/>
    <property type="molecule type" value="Genomic_DNA"/>
</dbReference>
<accession>A0A9P5V9V2</accession>
<dbReference type="PANTHER" id="PTHR13211:SF0">
    <property type="entry name" value="TELOMERASE CAJAL BODY PROTEIN 1"/>
    <property type="match status" value="1"/>
</dbReference>
<dbReference type="Gene3D" id="2.130.10.10">
    <property type="entry name" value="YVTN repeat-like/Quinoprotein amine dehydrogenase"/>
    <property type="match status" value="2"/>
</dbReference>
<feature type="region of interest" description="Disordered" evidence="1">
    <location>
        <begin position="411"/>
        <end position="445"/>
    </location>
</feature>